<dbReference type="EMBL" id="JAEQBW010000002">
    <property type="protein sequence ID" value="MBK6264776.1"/>
    <property type="molecule type" value="Genomic_DNA"/>
</dbReference>
<gene>
    <name evidence="2" type="ORF">JKA74_06990</name>
</gene>
<dbReference type="PROSITE" id="PS51257">
    <property type="entry name" value="PROKAR_LIPOPROTEIN"/>
    <property type="match status" value="1"/>
</dbReference>
<name>A0A935C738_9BACT</name>
<dbReference type="AlphaFoldDB" id="A0A935C738"/>
<keyword evidence="3" id="KW-1185">Reference proteome</keyword>
<evidence type="ECO:0000313" key="2">
    <source>
        <dbReference type="EMBL" id="MBK6264776.1"/>
    </source>
</evidence>
<keyword evidence="1" id="KW-0732">Signal</keyword>
<dbReference type="Proteomes" id="UP000611723">
    <property type="component" value="Unassembled WGS sequence"/>
</dbReference>
<organism evidence="2 3">
    <name type="scientific">Marivirga aurantiaca</name>
    <dbReference type="NCBI Taxonomy" id="2802615"/>
    <lineage>
        <taxon>Bacteria</taxon>
        <taxon>Pseudomonadati</taxon>
        <taxon>Bacteroidota</taxon>
        <taxon>Cytophagia</taxon>
        <taxon>Cytophagales</taxon>
        <taxon>Marivirgaceae</taxon>
        <taxon>Marivirga</taxon>
    </lineage>
</organism>
<sequence>MKKLSVYLMVLFAAFLLQSCGDDENTVEERENVSYYGETELAFTSAAVGDSGEDGGYHFTNIYLAEKSMATTGFDIAPGESLMSIFFSSKSEHPEAKNYTEIKDAYSDTDENIFEGAKLIFDYDPNGEPGSASENINTGSINLIEYDFNTKTIEFEYEFLMQNGKTSKGYYKGSFDFLGEIG</sequence>
<comment type="caution">
    <text evidence="2">The sequence shown here is derived from an EMBL/GenBank/DDBJ whole genome shotgun (WGS) entry which is preliminary data.</text>
</comment>
<evidence type="ECO:0000313" key="3">
    <source>
        <dbReference type="Proteomes" id="UP000611723"/>
    </source>
</evidence>
<reference evidence="2" key="1">
    <citation type="submission" date="2021-01" db="EMBL/GenBank/DDBJ databases">
        <title>Marivirga aurantiaca sp. nov., isolated from intertidal surface sediments.</title>
        <authorList>
            <person name="Zhang M."/>
        </authorList>
    </citation>
    <scope>NUCLEOTIDE SEQUENCE</scope>
    <source>
        <strain evidence="2">S37H4</strain>
    </source>
</reference>
<feature type="signal peptide" evidence="1">
    <location>
        <begin position="1"/>
        <end position="19"/>
    </location>
</feature>
<evidence type="ECO:0000256" key="1">
    <source>
        <dbReference type="SAM" id="SignalP"/>
    </source>
</evidence>
<dbReference type="RefSeq" id="WP_201430444.1">
    <property type="nucleotide sequence ID" value="NZ_JAEQBW010000002.1"/>
</dbReference>
<protein>
    <submittedName>
        <fullName evidence="2">Uncharacterized protein</fullName>
    </submittedName>
</protein>
<feature type="chain" id="PRO_5037482233" evidence="1">
    <location>
        <begin position="20"/>
        <end position="182"/>
    </location>
</feature>
<accession>A0A935C738</accession>
<proteinExistence type="predicted"/>